<reference evidence="2" key="1">
    <citation type="submission" date="2021-06" db="EMBL/GenBank/DDBJ databases">
        <authorList>
            <person name="Hodson N. C."/>
            <person name="Mongue J. A."/>
            <person name="Jaron S. K."/>
        </authorList>
    </citation>
    <scope>NUCLEOTIDE SEQUENCE</scope>
</reference>
<protein>
    <recommendedName>
        <fullName evidence="1">Thioredoxin domain-containing protein</fullName>
    </recommendedName>
</protein>
<dbReference type="AlphaFoldDB" id="A0A8J2L6L1"/>
<dbReference type="GO" id="GO:0003756">
    <property type="term" value="F:protein disulfide isomerase activity"/>
    <property type="evidence" value="ECO:0007669"/>
    <property type="project" value="TreeGrafter"/>
</dbReference>
<dbReference type="OrthoDB" id="74910at2759"/>
<evidence type="ECO:0000313" key="3">
    <source>
        <dbReference type="Proteomes" id="UP000708208"/>
    </source>
</evidence>
<dbReference type="PANTHER" id="PTHR45672:SF2">
    <property type="entry name" value="PROTEIN DISULFIDE-ISOMERASE A5"/>
    <property type="match status" value="1"/>
</dbReference>
<evidence type="ECO:0000259" key="1">
    <source>
        <dbReference type="Pfam" id="PF00085"/>
    </source>
</evidence>
<dbReference type="Proteomes" id="UP000708208">
    <property type="component" value="Unassembled WGS sequence"/>
</dbReference>
<proteinExistence type="predicted"/>
<sequence>IDAVLAAVDATKEPSLGKKYDVKGYPTVKYFKDGTLAFDADVRTEESIVNFMRDPKEPPPPPPPEKPWAEEDSAVVHLTEENFKSELRKKKNALVMFYAPCRNQIYLSGFSRLRINNLSNVHLKACSLQFL</sequence>
<feature type="non-terminal residue" evidence="2">
    <location>
        <position position="1"/>
    </location>
</feature>
<dbReference type="InterPro" id="IPR013766">
    <property type="entry name" value="Thioredoxin_domain"/>
</dbReference>
<organism evidence="2 3">
    <name type="scientific">Allacma fusca</name>
    <dbReference type="NCBI Taxonomy" id="39272"/>
    <lineage>
        <taxon>Eukaryota</taxon>
        <taxon>Metazoa</taxon>
        <taxon>Ecdysozoa</taxon>
        <taxon>Arthropoda</taxon>
        <taxon>Hexapoda</taxon>
        <taxon>Collembola</taxon>
        <taxon>Symphypleona</taxon>
        <taxon>Sminthuridae</taxon>
        <taxon>Allacma</taxon>
    </lineage>
</organism>
<feature type="domain" description="Thioredoxin" evidence="1">
    <location>
        <begin position="3"/>
        <end position="53"/>
    </location>
</feature>
<accession>A0A8J2L6L1</accession>
<dbReference type="Pfam" id="PF00085">
    <property type="entry name" value="Thioredoxin"/>
    <property type="match status" value="1"/>
</dbReference>
<gene>
    <name evidence="2" type="ORF">AFUS01_LOCUS37124</name>
</gene>
<dbReference type="InterPro" id="IPR051063">
    <property type="entry name" value="PDI"/>
</dbReference>
<keyword evidence="3" id="KW-1185">Reference proteome</keyword>
<name>A0A8J2L6L1_9HEXA</name>
<evidence type="ECO:0000313" key="2">
    <source>
        <dbReference type="EMBL" id="CAG7827121.1"/>
    </source>
</evidence>
<dbReference type="EMBL" id="CAJVCH010542349">
    <property type="protein sequence ID" value="CAG7827121.1"/>
    <property type="molecule type" value="Genomic_DNA"/>
</dbReference>
<comment type="caution">
    <text evidence="2">The sequence shown here is derived from an EMBL/GenBank/DDBJ whole genome shotgun (WGS) entry which is preliminary data.</text>
</comment>
<dbReference type="GO" id="GO:0006457">
    <property type="term" value="P:protein folding"/>
    <property type="evidence" value="ECO:0007669"/>
    <property type="project" value="TreeGrafter"/>
</dbReference>
<dbReference type="PANTHER" id="PTHR45672">
    <property type="entry name" value="PROTEIN DISULFIDE-ISOMERASE C17H9.14C-RELATED"/>
    <property type="match status" value="1"/>
</dbReference>
<dbReference type="GO" id="GO:0005783">
    <property type="term" value="C:endoplasmic reticulum"/>
    <property type="evidence" value="ECO:0007669"/>
    <property type="project" value="TreeGrafter"/>
</dbReference>